<dbReference type="GO" id="GO:0005615">
    <property type="term" value="C:extracellular space"/>
    <property type="evidence" value="ECO:0007669"/>
    <property type="project" value="TreeGrafter"/>
</dbReference>
<keyword evidence="2" id="KW-1015">Disulfide bond</keyword>
<reference evidence="6" key="2">
    <citation type="submission" date="2025-09" db="UniProtKB">
        <authorList>
            <consortium name="Ensembl"/>
        </authorList>
    </citation>
    <scope>IDENTIFICATION</scope>
</reference>
<keyword evidence="4" id="KW-0732">Signal</keyword>
<evidence type="ECO:0000313" key="7">
    <source>
        <dbReference type="Proteomes" id="UP000694392"/>
    </source>
</evidence>
<dbReference type="SMART" id="SM00141">
    <property type="entry name" value="PDGF"/>
    <property type="match status" value="1"/>
</dbReference>
<dbReference type="Ensembl" id="ENSSPUT00000020476.1">
    <property type="protein sequence ID" value="ENSSPUP00000019224.1"/>
    <property type="gene ID" value="ENSSPUG00000014813.1"/>
</dbReference>
<evidence type="ECO:0000256" key="3">
    <source>
        <dbReference type="RuleBase" id="RU003818"/>
    </source>
</evidence>
<evidence type="ECO:0000256" key="2">
    <source>
        <dbReference type="ARBA" id="ARBA00023157"/>
    </source>
</evidence>
<dbReference type="PANTHER" id="PTHR12025">
    <property type="entry name" value="VASCULAR ENDOTHELIAL GROWTH FACTOR"/>
    <property type="match status" value="1"/>
</dbReference>
<reference evidence="6" key="1">
    <citation type="submission" date="2025-08" db="UniProtKB">
        <authorList>
            <consortium name="Ensembl"/>
        </authorList>
    </citation>
    <scope>IDENTIFICATION</scope>
</reference>
<dbReference type="Pfam" id="PF00341">
    <property type="entry name" value="PDGF"/>
    <property type="match status" value="1"/>
</dbReference>
<feature type="domain" description="Platelet-derived growth factor (PDGF) family profile" evidence="5">
    <location>
        <begin position="40"/>
        <end position="104"/>
    </location>
</feature>
<organism evidence="6 7">
    <name type="scientific">Sphenodon punctatus</name>
    <name type="common">Tuatara</name>
    <name type="synonym">Hatteria punctata</name>
    <dbReference type="NCBI Taxonomy" id="8508"/>
    <lineage>
        <taxon>Eukaryota</taxon>
        <taxon>Metazoa</taxon>
        <taxon>Chordata</taxon>
        <taxon>Craniata</taxon>
        <taxon>Vertebrata</taxon>
        <taxon>Euteleostomi</taxon>
        <taxon>Lepidosauria</taxon>
        <taxon>Sphenodontia</taxon>
        <taxon>Sphenodontidae</taxon>
        <taxon>Sphenodon</taxon>
    </lineage>
</organism>
<dbReference type="GO" id="GO:0001666">
    <property type="term" value="P:response to hypoxia"/>
    <property type="evidence" value="ECO:0007669"/>
    <property type="project" value="TreeGrafter"/>
</dbReference>
<dbReference type="PANTHER" id="PTHR12025:SF9">
    <property type="entry name" value="PLACENTA GROWTH FACTOR"/>
    <property type="match status" value="1"/>
</dbReference>
<dbReference type="InterPro" id="IPR050507">
    <property type="entry name" value="PDGF/VEGF_growth_factor"/>
</dbReference>
<dbReference type="GO" id="GO:0048010">
    <property type="term" value="P:vascular endothelial growth factor receptor signaling pathway"/>
    <property type="evidence" value="ECO:0007669"/>
    <property type="project" value="TreeGrafter"/>
</dbReference>
<dbReference type="GO" id="GO:0001938">
    <property type="term" value="P:positive regulation of endothelial cell proliferation"/>
    <property type="evidence" value="ECO:0007669"/>
    <property type="project" value="TreeGrafter"/>
</dbReference>
<dbReference type="PROSITE" id="PS50278">
    <property type="entry name" value="PDGF_2"/>
    <property type="match status" value="1"/>
</dbReference>
<evidence type="ECO:0000313" key="6">
    <source>
        <dbReference type="Ensembl" id="ENSSPUP00000019224.1"/>
    </source>
</evidence>
<dbReference type="GO" id="GO:0042056">
    <property type="term" value="F:chemoattractant activity"/>
    <property type="evidence" value="ECO:0007669"/>
    <property type="project" value="TreeGrafter"/>
</dbReference>
<dbReference type="GO" id="GO:0016020">
    <property type="term" value="C:membrane"/>
    <property type="evidence" value="ECO:0007669"/>
    <property type="project" value="InterPro"/>
</dbReference>
<dbReference type="InterPro" id="IPR029034">
    <property type="entry name" value="Cystine-knot_cytokine"/>
</dbReference>
<comment type="similarity">
    <text evidence="3">Belongs to the PDGF/VEGF growth factor family.</text>
</comment>
<dbReference type="GO" id="GO:0060754">
    <property type="term" value="P:positive regulation of mast cell chemotaxis"/>
    <property type="evidence" value="ECO:0007669"/>
    <property type="project" value="TreeGrafter"/>
</dbReference>
<dbReference type="GO" id="GO:0008083">
    <property type="term" value="F:growth factor activity"/>
    <property type="evidence" value="ECO:0007669"/>
    <property type="project" value="UniProtKB-KW"/>
</dbReference>
<dbReference type="GO" id="GO:0002040">
    <property type="term" value="P:sprouting angiogenesis"/>
    <property type="evidence" value="ECO:0007669"/>
    <property type="project" value="TreeGrafter"/>
</dbReference>
<dbReference type="GO" id="GO:0050930">
    <property type="term" value="P:induction of positive chemotaxis"/>
    <property type="evidence" value="ECO:0007669"/>
    <property type="project" value="TreeGrafter"/>
</dbReference>
<proteinExistence type="inferred from homology"/>
<dbReference type="Proteomes" id="UP000694392">
    <property type="component" value="Unplaced"/>
</dbReference>
<dbReference type="Gene3D" id="2.10.90.10">
    <property type="entry name" value="Cystine-knot cytokines"/>
    <property type="match status" value="1"/>
</dbReference>
<dbReference type="InterPro" id="IPR000072">
    <property type="entry name" value="PDGF/VEGF_dom"/>
</dbReference>
<keyword evidence="7" id="KW-1185">Reference proteome</keyword>
<feature type="signal peptide" evidence="4">
    <location>
        <begin position="1"/>
        <end position="27"/>
    </location>
</feature>
<sequence>MPLRSSSSSRFLRLLVALALQASGAQQRDWTRGNSTTELEVLSFKEVWGRSFCRPLEKLVEIVSEYPGEVEHMFSPSCISLRRCMGCCGDEKLQCVPVETANIT</sequence>
<keyword evidence="1 3" id="KW-0339">Growth factor</keyword>
<dbReference type="GeneTree" id="ENSGT00940000160164"/>
<dbReference type="GO" id="GO:0005172">
    <property type="term" value="F:vascular endothelial growth factor receptor binding"/>
    <property type="evidence" value="ECO:0007669"/>
    <property type="project" value="TreeGrafter"/>
</dbReference>
<dbReference type="GO" id="GO:0038084">
    <property type="term" value="P:vascular endothelial growth factor signaling pathway"/>
    <property type="evidence" value="ECO:0007669"/>
    <property type="project" value="TreeGrafter"/>
</dbReference>
<feature type="chain" id="PRO_5034421354" description="Platelet-derived growth factor (PDGF) family profile domain-containing protein" evidence="4">
    <location>
        <begin position="28"/>
        <end position="104"/>
    </location>
</feature>
<dbReference type="GO" id="GO:0045766">
    <property type="term" value="P:positive regulation of angiogenesis"/>
    <property type="evidence" value="ECO:0007669"/>
    <property type="project" value="TreeGrafter"/>
</dbReference>
<accession>A0A8D0HAV5</accession>
<protein>
    <recommendedName>
        <fullName evidence="5">Platelet-derived growth factor (PDGF) family profile domain-containing protein</fullName>
    </recommendedName>
</protein>
<evidence type="ECO:0000256" key="4">
    <source>
        <dbReference type="SAM" id="SignalP"/>
    </source>
</evidence>
<evidence type="ECO:0000259" key="5">
    <source>
        <dbReference type="PROSITE" id="PS50278"/>
    </source>
</evidence>
<evidence type="ECO:0000256" key="1">
    <source>
        <dbReference type="ARBA" id="ARBA00023030"/>
    </source>
</evidence>
<name>A0A8D0HAV5_SPHPU</name>
<dbReference type="AlphaFoldDB" id="A0A8D0HAV5"/>
<dbReference type="SUPFAM" id="SSF57501">
    <property type="entry name" value="Cystine-knot cytokines"/>
    <property type="match status" value="1"/>
</dbReference>
<dbReference type="OMA" id="DWTRGNS"/>